<dbReference type="SUPFAM" id="SSF53448">
    <property type="entry name" value="Nucleotide-diphospho-sugar transferases"/>
    <property type="match status" value="1"/>
</dbReference>
<reference evidence="3" key="1">
    <citation type="journal article" date="2013" name="Stand. Genomic Sci.">
        <title>Complete genome sequence of the moderate thermophile Anaerobaculum mobile type strain (NGA(T)).</title>
        <authorList>
            <person name="Mavromatis K."/>
            <person name="Stackebrandt E."/>
            <person name="Held B."/>
            <person name="Lapidus A."/>
            <person name="Nolan M."/>
            <person name="Lucas S."/>
            <person name="Hammon N."/>
            <person name="Deshpande S."/>
            <person name="Cheng J.F."/>
            <person name="Tapia R."/>
            <person name="Goodwin L.A."/>
            <person name="Pitluck S."/>
            <person name="Liolios K."/>
            <person name="Pagani I."/>
            <person name="Ivanova N."/>
            <person name="Mikhailova N."/>
            <person name="Huntemann M."/>
            <person name="Pati A."/>
            <person name="Chen A."/>
            <person name="Palaniappan K."/>
            <person name="Land M."/>
            <person name="Rohde M."/>
            <person name="Spring S."/>
            <person name="Goker M."/>
            <person name="Woyke T."/>
            <person name="Detter J.C."/>
            <person name="Bristow J."/>
            <person name="Eisen J.A."/>
            <person name="Markowitz V."/>
            <person name="Hugenholtz P."/>
            <person name="Klenk H.P."/>
            <person name="Kyrpides N.C."/>
        </authorList>
    </citation>
    <scope>NUCLEOTIDE SEQUENCE</scope>
    <source>
        <strain evidence="3">ATCC BAA-54 / DSM 13181 / NGA</strain>
    </source>
</reference>
<evidence type="ECO:0000259" key="1">
    <source>
        <dbReference type="Pfam" id="PF00535"/>
    </source>
</evidence>
<accession>I4BX32</accession>
<evidence type="ECO:0000313" key="3">
    <source>
        <dbReference type="Proteomes" id="UP000006061"/>
    </source>
</evidence>
<dbReference type="eggNOG" id="COG1216">
    <property type="taxonomic scope" value="Bacteria"/>
</dbReference>
<dbReference type="STRING" id="891968.Anamo_1225"/>
<dbReference type="PANTHER" id="PTHR43179">
    <property type="entry name" value="RHAMNOSYLTRANSFERASE WBBL"/>
    <property type="match status" value="1"/>
</dbReference>
<evidence type="ECO:0000313" key="2">
    <source>
        <dbReference type="EMBL" id="AFM21839.1"/>
    </source>
</evidence>
<dbReference type="Pfam" id="PF00535">
    <property type="entry name" value="Glycos_transf_2"/>
    <property type="match status" value="1"/>
</dbReference>
<protein>
    <submittedName>
        <fullName evidence="2">Putative glycosyltransferase</fullName>
    </submittedName>
</protein>
<sequence>MNEVNGSIVLYHDQEDKLLRAINSFLNTNLQVKLYLVDNSSNDSLRKFSTLDDRIEYIFNDSNLGYGRAHNIAIRESIKAGVPYHVVLNSDVHFNNEVIKVLYDFMNANPDVGLVMPKILYPNGELQYDCKLLPTPFDSFGRRFLNWGPFKKYVEKRNHIYELRFADYDKIMNVPYLCGCFIFLRVSVLKEIGLFDERFFMYPEDIDLTRRIHKKYKTLYYPHVYVVHEHQRASYKNMKMLFIHAQNMARYFNKWGWFFDKERDIINRNTLHDLKLL</sequence>
<dbReference type="PATRIC" id="fig|891968.3.peg.1221"/>
<feature type="domain" description="Glycosyltransferase 2-like" evidence="1">
    <location>
        <begin position="8"/>
        <end position="192"/>
    </location>
</feature>
<dbReference type="CDD" id="cd04186">
    <property type="entry name" value="GT_2_like_c"/>
    <property type="match status" value="1"/>
</dbReference>
<keyword evidence="3" id="KW-1185">Reference proteome</keyword>
<dbReference type="EMBL" id="CP003198">
    <property type="protein sequence ID" value="AFM21839.1"/>
    <property type="molecule type" value="Genomic_DNA"/>
</dbReference>
<dbReference type="GO" id="GO:0016740">
    <property type="term" value="F:transferase activity"/>
    <property type="evidence" value="ECO:0007669"/>
    <property type="project" value="UniProtKB-KW"/>
</dbReference>
<dbReference type="PANTHER" id="PTHR43179:SF10">
    <property type="entry name" value="GLYCOSYL TRANSFERASE"/>
    <property type="match status" value="1"/>
</dbReference>
<organism evidence="2 3">
    <name type="scientific">Acetomicrobium mobile (strain ATCC BAA-54 / DSM 13181 / JCM 12221 / NGA)</name>
    <name type="common">Anaerobaculum mobile</name>
    <dbReference type="NCBI Taxonomy" id="891968"/>
    <lineage>
        <taxon>Bacteria</taxon>
        <taxon>Thermotogati</taxon>
        <taxon>Synergistota</taxon>
        <taxon>Synergistia</taxon>
        <taxon>Synergistales</taxon>
        <taxon>Acetomicrobiaceae</taxon>
        <taxon>Acetomicrobium</taxon>
    </lineage>
</organism>
<keyword evidence="2" id="KW-0808">Transferase</keyword>
<gene>
    <name evidence="2" type="ordered locus">Anamo_1225</name>
</gene>
<dbReference type="Proteomes" id="UP000006061">
    <property type="component" value="Chromosome"/>
</dbReference>
<proteinExistence type="predicted"/>
<dbReference type="InterPro" id="IPR001173">
    <property type="entry name" value="Glyco_trans_2-like"/>
</dbReference>
<dbReference type="KEGG" id="amo:Anamo_1225"/>
<dbReference type="AlphaFoldDB" id="I4BX32"/>
<dbReference type="InterPro" id="IPR029044">
    <property type="entry name" value="Nucleotide-diphossugar_trans"/>
</dbReference>
<dbReference type="HOGENOM" id="CLU_023845_0_4_0"/>
<dbReference type="Gene3D" id="3.90.550.10">
    <property type="entry name" value="Spore Coat Polysaccharide Biosynthesis Protein SpsA, Chain A"/>
    <property type="match status" value="1"/>
</dbReference>
<name>I4BX32_ACEMN</name>